<evidence type="ECO:0000313" key="2">
    <source>
        <dbReference type="EMBL" id="KAL3628716.1"/>
    </source>
</evidence>
<dbReference type="InterPro" id="IPR050796">
    <property type="entry name" value="SCF_F-box_component"/>
</dbReference>
<evidence type="ECO:0000313" key="3">
    <source>
        <dbReference type="Proteomes" id="UP001632038"/>
    </source>
</evidence>
<dbReference type="Proteomes" id="UP001632038">
    <property type="component" value="Unassembled WGS sequence"/>
</dbReference>
<gene>
    <name evidence="2" type="ORF">CASFOL_027762</name>
</gene>
<dbReference type="PANTHER" id="PTHR31672:SF13">
    <property type="entry name" value="F-BOX PROTEIN CPR30-LIKE"/>
    <property type="match status" value="1"/>
</dbReference>
<dbReference type="Pfam" id="PF00646">
    <property type="entry name" value="F-box"/>
    <property type="match status" value="1"/>
</dbReference>
<feature type="domain" description="F-box" evidence="1">
    <location>
        <begin position="23"/>
        <end position="62"/>
    </location>
</feature>
<dbReference type="InterPro" id="IPR017451">
    <property type="entry name" value="F-box-assoc_interact_dom"/>
</dbReference>
<organism evidence="2 3">
    <name type="scientific">Castilleja foliolosa</name>
    <dbReference type="NCBI Taxonomy" id="1961234"/>
    <lineage>
        <taxon>Eukaryota</taxon>
        <taxon>Viridiplantae</taxon>
        <taxon>Streptophyta</taxon>
        <taxon>Embryophyta</taxon>
        <taxon>Tracheophyta</taxon>
        <taxon>Spermatophyta</taxon>
        <taxon>Magnoliopsida</taxon>
        <taxon>eudicotyledons</taxon>
        <taxon>Gunneridae</taxon>
        <taxon>Pentapetalae</taxon>
        <taxon>asterids</taxon>
        <taxon>lamiids</taxon>
        <taxon>Lamiales</taxon>
        <taxon>Orobanchaceae</taxon>
        <taxon>Pedicularideae</taxon>
        <taxon>Castillejinae</taxon>
        <taxon>Castilleja</taxon>
    </lineage>
</organism>
<dbReference type="Pfam" id="PF07734">
    <property type="entry name" value="FBA_1"/>
    <property type="match status" value="1"/>
</dbReference>
<sequence length="380" mass="43365">MDPKRIRKNSESPAAGAMDDCVLPRDMMHSIITRLPVKSVHRFKSVCKPLRDVFSSPEFAKMHRAQFPQNPENESVVIYAYKSNYDYTISLLKIKSNEEKKPTKLVIPFPQFSYIADFVGCCNGLLCMAFRSHFVALWNPALNNMFKCIPLADLEIEDPMMVSIGFGYNEEEDDFKVIIIADLEIDKKERVEVYSANSNSWITIDVGFQFTPLRFRNDVIVNGSPYWLAVVDQKRVMMVCFDVRKMVFKVFPLPNHISMGVGDFLFVDLKGDLGLLVCKQKKDETVLPLDIWVFDDVGKNEWTKSRSFGPIELKVHRFLQCLGNGKTLIGECLEDGKVFVFDTESGDVKEIVIDKAEKGTFQVYGHTESLAYIKGMETLL</sequence>
<dbReference type="PANTHER" id="PTHR31672">
    <property type="entry name" value="BNACNNG10540D PROTEIN"/>
    <property type="match status" value="1"/>
</dbReference>
<dbReference type="InterPro" id="IPR006527">
    <property type="entry name" value="F-box-assoc_dom_typ1"/>
</dbReference>
<accession>A0ABD3CFS9</accession>
<protein>
    <recommendedName>
        <fullName evidence="1">F-box domain-containing protein</fullName>
    </recommendedName>
</protein>
<dbReference type="NCBIfam" id="TIGR01640">
    <property type="entry name" value="F_box_assoc_1"/>
    <property type="match status" value="1"/>
</dbReference>
<proteinExistence type="predicted"/>
<dbReference type="InterPro" id="IPR036047">
    <property type="entry name" value="F-box-like_dom_sf"/>
</dbReference>
<dbReference type="EMBL" id="JAVIJP010000036">
    <property type="protein sequence ID" value="KAL3628716.1"/>
    <property type="molecule type" value="Genomic_DNA"/>
</dbReference>
<dbReference type="InterPro" id="IPR001810">
    <property type="entry name" value="F-box_dom"/>
</dbReference>
<dbReference type="SMART" id="SM00256">
    <property type="entry name" value="FBOX"/>
    <property type="match status" value="1"/>
</dbReference>
<dbReference type="AlphaFoldDB" id="A0ABD3CFS9"/>
<reference evidence="3" key="1">
    <citation type="journal article" date="2024" name="IScience">
        <title>Strigolactones Initiate the Formation of Haustorium-like Structures in Castilleja.</title>
        <authorList>
            <person name="Buerger M."/>
            <person name="Peterson D."/>
            <person name="Chory J."/>
        </authorList>
    </citation>
    <scope>NUCLEOTIDE SEQUENCE [LARGE SCALE GENOMIC DNA]</scope>
</reference>
<evidence type="ECO:0000259" key="1">
    <source>
        <dbReference type="SMART" id="SM00256"/>
    </source>
</evidence>
<keyword evidence="3" id="KW-1185">Reference proteome</keyword>
<name>A0ABD3CFS9_9LAMI</name>
<comment type="caution">
    <text evidence="2">The sequence shown here is derived from an EMBL/GenBank/DDBJ whole genome shotgun (WGS) entry which is preliminary data.</text>
</comment>
<dbReference type="SUPFAM" id="SSF81383">
    <property type="entry name" value="F-box domain"/>
    <property type="match status" value="1"/>
</dbReference>